<dbReference type="OrthoDB" id="2468330at2"/>
<dbReference type="Pfam" id="PF09388">
    <property type="entry name" value="SpoOE-like"/>
    <property type="match status" value="1"/>
</dbReference>
<dbReference type="SUPFAM" id="SSF140500">
    <property type="entry name" value="BAS1536-like"/>
    <property type="match status" value="1"/>
</dbReference>
<accession>A0A3M8B7D4</accession>
<dbReference type="GO" id="GO:0043937">
    <property type="term" value="P:regulation of sporulation"/>
    <property type="evidence" value="ECO:0007669"/>
    <property type="project" value="InterPro"/>
</dbReference>
<dbReference type="GO" id="GO:0046983">
    <property type="term" value="F:protein dimerization activity"/>
    <property type="evidence" value="ECO:0007669"/>
    <property type="project" value="InterPro"/>
</dbReference>
<name>A0A3M8B7D4_9BACL</name>
<protein>
    <submittedName>
        <fullName evidence="1">Aspartyl-phosphate phosphatase Spo0E family protein</fullName>
    </submittedName>
</protein>
<comment type="caution">
    <text evidence="1">The sequence shown here is derived from an EMBL/GenBank/DDBJ whole genome shotgun (WGS) entry which is preliminary data.</text>
</comment>
<dbReference type="Proteomes" id="UP000276178">
    <property type="component" value="Unassembled WGS sequence"/>
</dbReference>
<dbReference type="InterPro" id="IPR036638">
    <property type="entry name" value="HLH_DNA-bd_sf"/>
</dbReference>
<dbReference type="Gene3D" id="4.10.280.10">
    <property type="entry name" value="Helix-loop-helix DNA-binding domain"/>
    <property type="match status" value="1"/>
</dbReference>
<dbReference type="InterPro" id="IPR037208">
    <property type="entry name" value="Spo0E-like_sf"/>
</dbReference>
<dbReference type="EMBL" id="RHHN01000013">
    <property type="protein sequence ID" value="RNB59346.1"/>
    <property type="molecule type" value="Genomic_DNA"/>
</dbReference>
<sequence>MVIIGAIRCEKDVPSPRQVKGTSVGGTVSAPISKCITLSLEQKGGDFQEADDLLKTVEHLREQLVRLFLEKDDFLHDEVVSLSQQLDTYLLQIQIKMMQKL</sequence>
<reference evidence="1 2" key="1">
    <citation type="submission" date="2018-10" db="EMBL/GenBank/DDBJ databases">
        <title>Phylogenomics of Brevibacillus.</title>
        <authorList>
            <person name="Dunlap C."/>
        </authorList>
    </citation>
    <scope>NUCLEOTIDE SEQUENCE [LARGE SCALE GENOMIC DNA]</scope>
    <source>
        <strain evidence="1 2">NRRL NRS 1219</strain>
    </source>
</reference>
<evidence type="ECO:0000313" key="1">
    <source>
        <dbReference type="EMBL" id="RNB59346.1"/>
    </source>
</evidence>
<gene>
    <name evidence="1" type="ORF">EB820_04575</name>
</gene>
<organism evidence="1 2">
    <name type="scientific">Brevibacillus agri</name>
    <dbReference type="NCBI Taxonomy" id="51101"/>
    <lineage>
        <taxon>Bacteria</taxon>
        <taxon>Bacillati</taxon>
        <taxon>Bacillota</taxon>
        <taxon>Bacilli</taxon>
        <taxon>Bacillales</taxon>
        <taxon>Paenibacillaceae</taxon>
        <taxon>Brevibacillus</taxon>
    </lineage>
</organism>
<dbReference type="RefSeq" id="WP_122952596.1">
    <property type="nucleotide sequence ID" value="NZ_CP026363.1"/>
</dbReference>
<proteinExistence type="predicted"/>
<dbReference type="AlphaFoldDB" id="A0A3M8B7D4"/>
<evidence type="ECO:0000313" key="2">
    <source>
        <dbReference type="Proteomes" id="UP000276178"/>
    </source>
</evidence>
<dbReference type="InterPro" id="IPR018540">
    <property type="entry name" value="Spo0E-like"/>
</dbReference>
<dbReference type="GeneID" id="82809781"/>